<dbReference type="EMBL" id="OC008734">
    <property type="protein sequence ID" value="CAD7267246.1"/>
    <property type="molecule type" value="Genomic_DNA"/>
</dbReference>
<dbReference type="GO" id="GO:0003729">
    <property type="term" value="F:mRNA binding"/>
    <property type="evidence" value="ECO:0007669"/>
    <property type="project" value="TreeGrafter"/>
</dbReference>
<dbReference type="GO" id="GO:0010494">
    <property type="term" value="C:cytoplasmic stress granule"/>
    <property type="evidence" value="ECO:0007669"/>
    <property type="project" value="TreeGrafter"/>
</dbReference>
<dbReference type="InterPro" id="IPR025852">
    <property type="entry name" value="SM_dom_ATX"/>
</dbReference>
<feature type="region of interest" description="Disordered" evidence="2">
    <location>
        <begin position="1083"/>
        <end position="1115"/>
    </location>
</feature>
<dbReference type="InterPro" id="IPR009818">
    <property type="entry name" value="PAM2_motif"/>
</dbReference>
<feature type="compositionally biased region" description="Low complexity" evidence="2">
    <location>
        <begin position="644"/>
        <end position="664"/>
    </location>
</feature>
<feature type="compositionally biased region" description="Low complexity" evidence="2">
    <location>
        <begin position="1030"/>
        <end position="1040"/>
    </location>
</feature>
<protein>
    <recommendedName>
        <fullName evidence="3">LsmAD domain-containing protein</fullName>
    </recommendedName>
</protein>
<dbReference type="Pfam" id="PF06741">
    <property type="entry name" value="LsmAD"/>
    <property type="match status" value="1"/>
</dbReference>
<dbReference type="SMART" id="SM01272">
    <property type="entry name" value="LsmAD"/>
    <property type="match status" value="1"/>
</dbReference>
<sequence>MLSSTTSSDTTVLLARHFVPELLSSTTSSDTTVLLARHFVPEWLSSTISSDEVPDTTVLLVRHFVPELLSSTISSDEVPDTTVLLVRHFVPELLSSTTSSDTTVLLVSHFVPELLSSTTSSDEVPDTTVLLVSHFVPEFLSSTTSSDNVPDTTVLLVSHFVPAELRPVCMTWSCNISEPGSMESHQSDNYITVIPVEYPRSRVYAQPTQYLVEQYRVVKIPVPTRKQESAHPGGNRESKMNSKRKNRPNATRSPRNRGPERTPAAEGIYQNAHYMHGMTCLVGETFQIETVSGTTFEGIFSTYSSSFEVVLEMAHKVNANSPSQIDAETVVEKMIFRPSDIATIKALNTDLQYALRDTFQTDTAISRYSMNGQGSERELEPWEGPGFNGDEFELETNSANGWDVNEMFRKNEQVYGVQSSFQPSLEGYTLQLQKEDTKDYKDAEAKAAKIANEIENNPRYKARIELENGDEEERFAAVVRPSSVPSSQGSTSNVEGGKYVPPAKRRNPQSGKLVRSTPPPQQPLTTSLPLSQGYNSPIQSGGPGSYHPPPPFPQPLPQIPSPTPVTQPPPPPVHNHPPPVSPNYPQQPPLPQREQKVNGMDGKGPIIRQVRYPSDHPLVSQPSMPMSQPVQSPHMVQQPPPPLHTLTQAQLYTSQPHPSSQPHPAELPNIPQPVTRVVQPPPHHTHTHPGVGPPAPFPSGGNSITAQVPLTQTGIPALVQPIQVLPGATLDTSSSIKIPEQTMPGSGVPPLRKPMPHRGREDNMGELKKFGQDFKLEGELAENKNIPVQHQHHLKQHVQEEHIQQQIQPEDLTNTPSSDNVDKVTNTLKKSTLNPNAKEFVYNPNAKPFTPRSASTPTPSRPHTPQTPQYPSMPTMVMPTYVVATTQPTFTPSNQGPRFRKVQMAPMPHRPDIASQMQVAAATGQPLLAPAPMHTPFTVPYNPQGHMQAQPYQQMVRMVAQPGGGMVPMGYHQDSPGPQPPPTHQMQYMSPQSHHHAHHHHAHPPPPPVNQGPSPGQGSGPNPPGPPHTPVGGVTPSGGNYHHPPSPPAVPGRSATLRIPAAPSPRSPTYIPADVWPVGASPAPPSHVAPAASPVYPPAPGGQLPASPRASHTAQPPMMSLAALVRNCNL</sequence>
<proteinExistence type="inferred from homology"/>
<dbReference type="InterPro" id="IPR009604">
    <property type="entry name" value="LsmAD_domain"/>
</dbReference>
<feature type="region of interest" description="Disordered" evidence="2">
    <location>
        <begin position="737"/>
        <end position="763"/>
    </location>
</feature>
<feature type="compositionally biased region" description="Basic residues" evidence="2">
    <location>
        <begin position="993"/>
        <end position="1003"/>
    </location>
</feature>
<feature type="region of interest" description="Disordered" evidence="2">
    <location>
        <begin position="838"/>
        <end position="872"/>
    </location>
</feature>
<dbReference type="AlphaFoldDB" id="A0A7R9G5U6"/>
<feature type="region of interest" description="Disordered" evidence="2">
    <location>
        <begin position="477"/>
        <end position="707"/>
    </location>
</feature>
<feature type="compositionally biased region" description="Basic and acidic residues" evidence="2">
    <location>
        <begin position="225"/>
        <end position="240"/>
    </location>
</feature>
<evidence type="ECO:0000256" key="1">
    <source>
        <dbReference type="ARBA" id="ARBA00007503"/>
    </source>
</evidence>
<dbReference type="Pfam" id="PF07145">
    <property type="entry name" value="PAM2"/>
    <property type="match status" value="1"/>
</dbReference>
<dbReference type="PANTHER" id="PTHR12854:SF7">
    <property type="entry name" value="ATAXIN-2 HOMOLOG"/>
    <property type="match status" value="1"/>
</dbReference>
<reference evidence="4" key="1">
    <citation type="submission" date="2020-11" db="EMBL/GenBank/DDBJ databases">
        <authorList>
            <person name="Tran Van P."/>
        </authorList>
    </citation>
    <scope>NUCLEOTIDE SEQUENCE</scope>
</reference>
<feature type="compositionally biased region" description="Low complexity" evidence="2">
    <location>
        <begin position="523"/>
        <end position="532"/>
    </location>
</feature>
<dbReference type="Pfam" id="PF14438">
    <property type="entry name" value="SM-ATX"/>
    <property type="match status" value="1"/>
</dbReference>
<feature type="region of interest" description="Disordered" evidence="2">
    <location>
        <begin position="223"/>
        <end position="263"/>
    </location>
</feature>
<name>A0A7R9G5U6_TIMSH</name>
<feature type="compositionally biased region" description="Pro residues" evidence="2">
    <location>
        <begin position="546"/>
        <end position="591"/>
    </location>
</feature>
<evidence type="ECO:0000256" key="2">
    <source>
        <dbReference type="SAM" id="MobiDB-lite"/>
    </source>
</evidence>
<evidence type="ECO:0000259" key="3">
    <source>
        <dbReference type="SMART" id="SM01272"/>
    </source>
</evidence>
<accession>A0A7R9G5U6</accession>
<feature type="domain" description="LsmAD" evidence="3">
    <location>
        <begin position="415"/>
        <end position="481"/>
    </location>
</feature>
<feature type="compositionally biased region" description="Low complexity" evidence="2">
    <location>
        <begin position="619"/>
        <end position="633"/>
    </location>
</feature>
<comment type="similarity">
    <text evidence="1">Belongs to the ataxin-2 family.</text>
</comment>
<dbReference type="PANTHER" id="PTHR12854">
    <property type="entry name" value="ATAXIN 2-RELATED"/>
    <property type="match status" value="1"/>
</dbReference>
<organism evidence="4">
    <name type="scientific">Timema shepardi</name>
    <name type="common">Walking stick</name>
    <dbReference type="NCBI Taxonomy" id="629360"/>
    <lineage>
        <taxon>Eukaryota</taxon>
        <taxon>Metazoa</taxon>
        <taxon>Ecdysozoa</taxon>
        <taxon>Arthropoda</taxon>
        <taxon>Hexapoda</taxon>
        <taxon>Insecta</taxon>
        <taxon>Pterygota</taxon>
        <taxon>Neoptera</taxon>
        <taxon>Polyneoptera</taxon>
        <taxon>Phasmatodea</taxon>
        <taxon>Timematodea</taxon>
        <taxon>Timematoidea</taxon>
        <taxon>Timematidae</taxon>
        <taxon>Timema</taxon>
    </lineage>
</organism>
<dbReference type="InterPro" id="IPR045117">
    <property type="entry name" value="ATXN2-like"/>
</dbReference>
<feature type="region of interest" description="Disordered" evidence="2">
    <location>
        <begin position="963"/>
        <end position="1065"/>
    </location>
</feature>
<dbReference type="GO" id="GO:0034063">
    <property type="term" value="P:stress granule assembly"/>
    <property type="evidence" value="ECO:0007669"/>
    <property type="project" value="TreeGrafter"/>
</dbReference>
<feature type="compositionally biased region" description="Low complexity" evidence="2">
    <location>
        <begin position="478"/>
        <end position="494"/>
    </location>
</feature>
<evidence type="ECO:0000313" key="4">
    <source>
        <dbReference type="EMBL" id="CAD7267246.1"/>
    </source>
</evidence>
<feature type="compositionally biased region" description="Low complexity" evidence="2">
    <location>
        <begin position="848"/>
        <end position="867"/>
    </location>
</feature>
<gene>
    <name evidence="4" type="ORF">TSIB3V08_LOCUS11260</name>
</gene>